<evidence type="ECO:0000256" key="1">
    <source>
        <dbReference type="SAM" id="MobiDB-lite"/>
    </source>
</evidence>
<organism evidence="2 3">
    <name type="scientific">Caerostris darwini</name>
    <dbReference type="NCBI Taxonomy" id="1538125"/>
    <lineage>
        <taxon>Eukaryota</taxon>
        <taxon>Metazoa</taxon>
        <taxon>Ecdysozoa</taxon>
        <taxon>Arthropoda</taxon>
        <taxon>Chelicerata</taxon>
        <taxon>Arachnida</taxon>
        <taxon>Araneae</taxon>
        <taxon>Araneomorphae</taxon>
        <taxon>Entelegynae</taxon>
        <taxon>Araneoidea</taxon>
        <taxon>Araneidae</taxon>
        <taxon>Caerostris</taxon>
    </lineage>
</organism>
<proteinExistence type="predicted"/>
<feature type="compositionally biased region" description="Polar residues" evidence="1">
    <location>
        <begin position="88"/>
        <end position="103"/>
    </location>
</feature>
<accession>A0AAV4W8V8</accession>
<dbReference type="AlphaFoldDB" id="A0AAV4W8V8"/>
<gene>
    <name evidence="2" type="ORF">CDAR_288172</name>
</gene>
<keyword evidence="3" id="KW-1185">Reference proteome</keyword>
<dbReference type="Proteomes" id="UP001054837">
    <property type="component" value="Unassembled WGS sequence"/>
</dbReference>
<comment type="caution">
    <text evidence="2">The sequence shown here is derived from an EMBL/GenBank/DDBJ whole genome shotgun (WGS) entry which is preliminary data.</text>
</comment>
<name>A0AAV4W8V8_9ARAC</name>
<sequence>MEDARSALRCEWLPGAPLTDRTPAKERRTHIKCLEKVFESQALRWLEELQECTRCQEMSRRGHESDTPDCDRDSFRDRAVDVEPAQPAASSCSSKDGAFQQSSCRPIRTGRRLHGLRPAWIFDLHALQDYQVIRCRQRWTASHYTLCCDCICIL</sequence>
<evidence type="ECO:0000313" key="3">
    <source>
        <dbReference type="Proteomes" id="UP001054837"/>
    </source>
</evidence>
<reference evidence="2 3" key="1">
    <citation type="submission" date="2021-06" db="EMBL/GenBank/DDBJ databases">
        <title>Caerostris darwini draft genome.</title>
        <authorList>
            <person name="Kono N."/>
            <person name="Arakawa K."/>
        </authorList>
    </citation>
    <scope>NUCLEOTIDE SEQUENCE [LARGE SCALE GENOMIC DNA]</scope>
</reference>
<feature type="region of interest" description="Disordered" evidence="1">
    <location>
        <begin position="82"/>
        <end position="103"/>
    </location>
</feature>
<protein>
    <submittedName>
        <fullName evidence="2">Uncharacterized protein</fullName>
    </submittedName>
</protein>
<evidence type="ECO:0000313" key="2">
    <source>
        <dbReference type="EMBL" id="GIY79227.1"/>
    </source>
</evidence>
<dbReference type="EMBL" id="BPLQ01014364">
    <property type="protein sequence ID" value="GIY79227.1"/>
    <property type="molecule type" value="Genomic_DNA"/>
</dbReference>